<comment type="similarity">
    <text evidence="1 3">Belongs to the UDP-glycosyltransferase family.</text>
</comment>
<dbReference type="FunFam" id="3.40.50.2000:FF:000352">
    <property type="entry name" value="Glycosyltransferase"/>
    <property type="match status" value="1"/>
</dbReference>
<dbReference type="EnsemblPlants" id="KQJ89583">
    <property type="protein sequence ID" value="KQJ89583"/>
    <property type="gene ID" value="BRADI_4g26560v3"/>
</dbReference>
<accession>I1INU5</accession>
<dbReference type="CDD" id="cd03784">
    <property type="entry name" value="GT1_Gtf-like"/>
    <property type="match status" value="1"/>
</dbReference>
<gene>
    <name evidence="5" type="ORF">BRADI_4g26560v3</name>
</gene>
<keyword evidence="2 3" id="KW-0808">Transferase</keyword>
<proteinExistence type="inferred from homology"/>
<evidence type="ECO:0000313" key="6">
    <source>
        <dbReference type="EnsemblPlants" id="KQJ89583"/>
    </source>
</evidence>
<dbReference type="FunFam" id="3.40.50.2000:FF:000019">
    <property type="entry name" value="Glycosyltransferase"/>
    <property type="match status" value="1"/>
</dbReference>
<evidence type="ECO:0000256" key="1">
    <source>
        <dbReference type="ARBA" id="ARBA00009995"/>
    </source>
</evidence>
<sequence>MAEVATPCEESSAGGGDGRSNRFLVVAYGIQGHLNPARSLARRLAGIDGVAAVLSVPLFAHRRMFPSDSGEGIVSDGVISYAPFSDGLDDGSWPTGSEEDKARRRRASVESLSAVVRRLADAGTPVTCAVCTLNMPAVVEVARAHALPLGVYWIQPATVLVAYYHFFHGHADAILATAEPAAHEPTLTLPGLSRALRARDMPSFFFTGDDSADELSKMILQGFRELFELMDDKEETPCMMLVNTLEALEETALRAIRPYLGDDVFAVGAPVLAGAGEEEPAGTGGETIHLFAQEEGKRYMTWLDAQPVKSVVYVSSGSLLTYSARQAEELLLGLERLGRPYLWVVRRDGRSPELERLLHVAAEEGAGMVVEWCEQKAVLAHPSVACFVTHCGWSSTLETMALGVPAVAAPSWSDQPMNAHLLAEEWGVGVRAERDADGVLTGDELARCVEQVLSDGKTAANASAWKEKARQAMAADGPSERSLRSFVRRVQELSGMNL</sequence>
<evidence type="ECO:0000256" key="4">
    <source>
        <dbReference type="RuleBase" id="RU362057"/>
    </source>
</evidence>
<dbReference type="Gene3D" id="3.40.50.2000">
    <property type="entry name" value="Glycogen Phosphorylase B"/>
    <property type="match status" value="2"/>
</dbReference>
<dbReference type="OrthoDB" id="5835829at2759"/>
<reference evidence="5 6" key="1">
    <citation type="journal article" date="2010" name="Nature">
        <title>Genome sequencing and analysis of the model grass Brachypodium distachyon.</title>
        <authorList>
            <consortium name="International Brachypodium Initiative"/>
        </authorList>
    </citation>
    <scope>NUCLEOTIDE SEQUENCE [LARGE SCALE GENOMIC DNA]</scope>
    <source>
        <strain evidence="5 6">Bd21</strain>
    </source>
</reference>
<dbReference type="PANTHER" id="PTHR11926">
    <property type="entry name" value="GLUCOSYL/GLUCURONOSYL TRANSFERASES"/>
    <property type="match status" value="1"/>
</dbReference>
<dbReference type="InterPro" id="IPR002213">
    <property type="entry name" value="UDP_glucos_trans"/>
</dbReference>
<dbReference type="OMA" id="SHENSCD"/>
<organism evidence="6">
    <name type="scientific">Brachypodium distachyon</name>
    <name type="common">Purple false brome</name>
    <name type="synonym">Trachynia distachya</name>
    <dbReference type="NCBI Taxonomy" id="15368"/>
    <lineage>
        <taxon>Eukaryota</taxon>
        <taxon>Viridiplantae</taxon>
        <taxon>Streptophyta</taxon>
        <taxon>Embryophyta</taxon>
        <taxon>Tracheophyta</taxon>
        <taxon>Spermatophyta</taxon>
        <taxon>Magnoliopsida</taxon>
        <taxon>Liliopsida</taxon>
        <taxon>Poales</taxon>
        <taxon>Poaceae</taxon>
        <taxon>BOP clade</taxon>
        <taxon>Pooideae</taxon>
        <taxon>Stipodae</taxon>
        <taxon>Brachypodieae</taxon>
        <taxon>Brachypodium</taxon>
    </lineage>
</organism>
<dbReference type="GO" id="GO:0035251">
    <property type="term" value="F:UDP-glucosyltransferase activity"/>
    <property type="evidence" value="ECO:0000318"/>
    <property type="project" value="GO_Central"/>
</dbReference>
<dbReference type="Pfam" id="PF00201">
    <property type="entry name" value="UDPGT"/>
    <property type="match status" value="1"/>
</dbReference>
<dbReference type="Proteomes" id="UP000008810">
    <property type="component" value="Chromosome 4"/>
</dbReference>
<dbReference type="PANTHER" id="PTHR11926:SF1534">
    <property type="entry name" value="GLYCOSYLTRANSFERASE"/>
    <property type="match status" value="1"/>
</dbReference>
<evidence type="ECO:0000256" key="3">
    <source>
        <dbReference type="RuleBase" id="RU003718"/>
    </source>
</evidence>
<dbReference type="SUPFAM" id="SSF53756">
    <property type="entry name" value="UDP-Glycosyltransferase/glycogen phosphorylase"/>
    <property type="match status" value="1"/>
</dbReference>
<dbReference type="AlphaFoldDB" id="I1INU5"/>
<dbReference type="HOGENOM" id="CLU_001724_0_1_1"/>
<keyword evidence="7" id="KW-1185">Reference proteome</keyword>
<name>I1INU5_BRADI</name>
<dbReference type="InterPro" id="IPR035595">
    <property type="entry name" value="UDP_glycos_trans_CS"/>
</dbReference>
<dbReference type="PROSITE" id="PS00375">
    <property type="entry name" value="UDPGT"/>
    <property type="match status" value="1"/>
</dbReference>
<evidence type="ECO:0000313" key="7">
    <source>
        <dbReference type="Proteomes" id="UP000008810"/>
    </source>
</evidence>
<dbReference type="eggNOG" id="KOG1192">
    <property type="taxonomic scope" value="Eukaryota"/>
</dbReference>
<reference evidence="5" key="2">
    <citation type="submission" date="2017-06" db="EMBL/GenBank/DDBJ databases">
        <title>WGS assembly of Brachypodium distachyon.</title>
        <authorList>
            <consortium name="The International Brachypodium Initiative"/>
            <person name="Lucas S."/>
            <person name="Harmon-Smith M."/>
            <person name="Lail K."/>
            <person name="Tice H."/>
            <person name="Grimwood J."/>
            <person name="Bruce D."/>
            <person name="Barry K."/>
            <person name="Shu S."/>
            <person name="Lindquist E."/>
            <person name="Wang M."/>
            <person name="Pitluck S."/>
            <person name="Vogel J.P."/>
            <person name="Garvin D.F."/>
            <person name="Mockler T.C."/>
            <person name="Schmutz J."/>
            <person name="Rokhsar D."/>
            <person name="Bevan M.W."/>
        </authorList>
    </citation>
    <scope>NUCLEOTIDE SEQUENCE</scope>
    <source>
        <strain evidence="5">Bd21</strain>
    </source>
</reference>
<evidence type="ECO:0000313" key="5">
    <source>
        <dbReference type="EMBL" id="KQJ89583.1"/>
    </source>
</evidence>
<keyword evidence="3" id="KW-0328">Glycosyltransferase</keyword>
<protein>
    <recommendedName>
        <fullName evidence="4">Glycosyltransferase</fullName>
        <ecNumber evidence="4">2.4.1.-</ecNumber>
    </recommendedName>
</protein>
<dbReference type="Gramene" id="KQJ89583">
    <property type="protein sequence ID" value="KQJ89583"/>
    <property type="gene ID" value="BRADI_4g26560v3"/>
</dbReference>
<reference evidence="6" key="3">
    <citation type="submission" date="2018-08" db="UniProtKB">
        <authorList>
            <consortium name="EnsemblPlants"/>
        </authorList>
    </citation>
    <scope>IDENTIFICATION</scope>
    <source>
        <strain evidence="6">cv. Bd21</strain>
    </source>
</reference>
<evidence type="ECO:0000256" key="2">
    <source>
        <dbReference type="ARBA" id="ARBA00022679"/>
    </source>
</evidence>
<dbReference type="KEGG" id="bdi:100836799"/>
<dbReference type="EMBL" id="CM000883">
    <property type="protein sequence ID" value="KQJ89583.1"/>
    <property type="molecule type" value="Genomic_DNA"/>
</dbReference>
<dbReference type="EC" id="2.4.1.-" evidence="4"/>